<organism evidence="1 2">
    <name type="scientific">Romanomermis culicivorax</name>
    <name type="common">Nematode worm</name>
    <dbReference type="NCBI Taxonomy" id="13658"/>
    <lineage>
        <taxon>Eukaryota</taxon>
        <taxon>Metazoa</taxon>
        <taxon>Ecdysozoa</taxon>
        <taxon>Nematoda</taxon>
        <taxon>Enoplea</taxon>
        <taxon>Dorylaimia</taxon>
        <taxon>Mermithida</taxon>
        <taxon>Mermithoidea</taxon>
        <taxon>Mermithidae</taxon>
        <taxon>Romanomermis</taxon>
    </lineage>
</organism>
<accession>A0A915KIV2</accession>
<evidence type="ECO:0000313" key="1">
    <source>
        <dbReference type="Proteomes" id="UP000887565"/>
    </source>
</evidence>
<dbReference type="Proteomes" id="UP000887565">
    <property type="component" value="Unplaced"/>
</dbReference>
<keyword evidence="1" id="KW-1185">Reference proteome</keyword>
<evidence type="ECO:0000313" key="2">
    <source>
        <dbReference type="WBParaSite" id="nRc.2.0.1.t37809-RA"/>
    </source>
</evidence>
<proteinExistence type="predicted"/>
<name>A0A915KIV2_ROMCU</name>
<sequence length="99" mass="11310">MPIPPKHFNIWPKNAKIAFKLGTWENEGCLQFSLCYITKQHEAFLMDKFKITFTIKEQLGHVAASSPDSNCSFVISNRSPHGQGTLENESFHVSFPRQK</sequence>
<reference evidence="2" key="1">
    <citation type="submission" date="2022-11" db="UniProtKB">
        <authorList>
            <consortium name="WormBaseParasite"/>
        </authorList>
    </citation>
    <scope>IDENTIFICATION</scope>
</reference>
<dbReference type="WBParaSite" id="nRc.2.0.1.t37809-RA">
    <property type="protein sequence ID" value="nRc.2.0.1.t37809-RA"/>
    <property type="gene ID" value="nRc.2.0.1.g37809"/>
</dbReference>
<protein>
    <submittedName>
        <fullName evidence="2">Uncharacterized protein</fullName>
    </submittedName>
</protein>
<dbReference type="AlphaFoldDB" id="A0A915KIV2"/>